<accession>A0AAN9R6Z8</accession>
<keyword evidence="3" id="KW-1185">Reference proteome</keyword>
<reference evidence="2 3" key="1">
    <citation type="submission" date="2024-01" db="EMBL/GenBank/DDBJ databases">
        <title>The genomes of 5 underutilized Papilionoideae crops provide insights into root nodulation and disease resistanc.</title>
        <authorList>
            <person name="Jiang F."/>
        </authorList>
    </citation>
    <scope>NUCLEOTIDE SEQUENCE [LARGE SCALE GENOMIC DNA]</scope>
    <source>
        <strain evidence="2">LVBAO_FW01</strain>
        <tissue evidence="2">Leaves</tissue>
    </source>
</reference>
<sequence length="171" mass="19187">MLSCCTTGQSLLETFVIIVPSSNLVPSTRTSINKDSFQPSPVHLNHCTILSRLRNWESSFPLKPYSEFMQKRSNKHSRMVQQNQRPCLENRITGRYLSSLSESNPPLATASPFVLPSTRLAKRGSNMERSQESPLLPEEGSESPFLERSPLPAKLQEPAKNEAPKAKKRPP</sequence>
<feature type="compositionally biased region" description="Low complexity" evidence="1">
    <location>
        <begin position="132"/>
        <end position="147"/>
    </location>
</feature>
<protein>
    <submittedName>
        <fullName evidence="2">Uncharacterized protein</fullName>
    </submittedName>
</protein>
<evidence type="ECO:0000313" key="3">
    <source>
        <dbReference type="Proteomes" id="UP001367508"/>
    </source>
</evidence>
<comment type="caution">
    <text evidence="2">The sequence shown here is derived from an EMBL/GenBank/DDBJ whole genome shotgun (WGS) entry which is preliminary data.</text>
</comment>
<feature type="region of interest" description="Disordered" evidence="1">
    <location>
        <begin position="100"/>
        <end position="171"/>
    </location>
</feature>
<name>A0AAN9R6Z8_CANGL</name>
<organism evidence="2 3">
    <name type="scientific">Canavalia gladiata</name>
    <name type="common">Sword bean</name>
    <name type="synonym">Dolichos gladiatus</name>
    <dbReference type="NCBI Taxonomy" id="3824"/>
    <lineage>
        <taxon>Eukaryota</taxon>
        <taxon>Viridiplantae</taxon>
        <taxon>Streptophyta</taxon>
        <taxon>Embryophyta</taxon>
        <taxon>Tracheophyta</taxon>
        <taxon>Spermatophyta</taxon>
        <taxon>Magnoliopsida</taxon>
        <taxon>eudicotyledons</taxon>
        <taxon>Gunneridae</taxon>
        <taxon>Pentapetalae</taxon>
        <taxon>rosids</taxon>
        <taxon>fabids</taxon>
        <taxon>Fabales</taxon>
        <taxon>Fabaceae</taxon>
        <taxon>Papilionoideae</taxon>
        <taxon>50 kb inversion clade</taxon>
        <taxon>NPAAA clade</taxon>
        <taxon>indigoferoid/millettioid clade</taxon>
        <taxon>Phaseoleae</taxon>
        <taxon>Canavalia</taxon>
    </lineage>
</organism>
<dbReference type="Proteomes" id="UP001367508">
    <property type="component" value="Unassembled WGS sequence"/>
</dbReference>
<proteinExistence type="predicted"/>
<dbReference type="AlphaFoldDB" id="A0AAN9R6Z8"/>
<evidence type="ECO:0000313" key="2">
    <source>
        <dbReference type="EMBL" id="KAK7361521.1"/>
    </source>
</evidence>
<gene>
    <name evidence="2" type="ORF">VNO77_03590</name>
</gene>
<dbReference type="EMBL" id="JAYMYQ010000001">
    <property type="protein sequence ID" value="KAK7361521.1"/>
    <property type="molecule type" value="Genomic_DNA"/>
</dbReference>
<evidence type="ECO:0000256" key="1">
    <source>
        <dbReference type="SAM" id="MobiDB-lite"/>
    </source>
</evidence>